<dbReference type="AlphaFoldDB" id="A0A840CU60"/>
<keyword evidence="14" id="KW-0442">Lipid degradation</keyword>
<dbReference type="GO" id="GO:0009279">
    <property type="term" value="C:cell outer membrane"/>
    <property type="evidence" value="ECO:0007669"/>
    <property type="project" value="UniProtKB-SubCell"/>
</dbReference>
<evidence type="ECO:0000256" key="11">
    <source>
        <dbReference type="ARBA" id="ARBA00022729"/>
    </source>
</evidence>
<evidence type="ECO:0000256" key="8">
    <source>
        <dbReference type="ARBA" id="ARBA00022452"/>
    </source>
</evidence>
<evidence type="ECO:0000256" key="7">
    <source>
        <dbReference type="ARBA" id="ARBA00013278"/>
    </source>
</evidence>
<name>A0A840CU60_9BACT</name>
<comment type="subcellular location">
    <subcellularLocation>
        <location evidence="3">Cell outer membrane</location>
        <topology evidence="3">Multi-pass membrane protein</topology>
    </subcellularLocation>
</comment>
<evidence type="ECO:0000256" key="17">
    <source>
        <dbReference type="ARBA" id="ARBA00023237"/>
    </source>
</evidence>
<dbReference type="Proteomes" id="UP000555103">
    <property type="component" value="Unassembled WGS sequence"/>
</dbReference>
<evidence type="ECO:0000256" key="4">
    <source>
        <dbReference type="ARBA" id="ARBA00010525"/>
    </source>
</evidence>
<dbReference type="InterPro" id="IPR036541">
    <property type="entry name" value="PLipase_A1_sf"/>
</dbReference>
<comment type="caution">
    <text evidence="22">The sequence shown here is derived from an EMBL/GenBank/DDBJ whole genome shotgun (WGS) entry which is preliminary data.</text>
</comment>
<dbReference type="Gene3D" id="2.40.230.10">
    <property type="entry name" value="Phospholipase A1"/>
    <property type="match status" value="1"/>
</dbReference>
<dbReference type="SUPFAM" id="SSF56931">
    <property type="entry name" value="Outer membrane phospholipase A (OMPLA)"/>
    <property type="match status" value="1"/>
</dbReference>
<dbReference type="GO" id="GO:0016042">
    <property type="term" value="P:lipid catabolic process"/>
    <property type="evidence" value="ECO:0007669"/>
    <property type="project" value="UniProtKB-KW"/>
</dbReference>
<protein>
    <recommendedName>
        <fullName evidence="18">Phosphatidylcholine 1-acylhydrolase</fullName>
        <ecNumber evidence="6">3.1.1.32</ecNumber>
        <ecNumber evidence="7">3.1.1.4</ecNumber>
    </recommendedName>
</protein>
<accession>A0A840CU60</accession>
<reference evidence="22 23" key="1">
    <citation type="submission" date="2020-08" db="EMBL/GenBank/DDBJ databases">
        <title>Genomic Encyclopedia of Type Strains, Phase IV (KMG-IV): sequencing the most valuable type-strain genomes for metagenomic binning, comparative biology and taxonomic classification.</title>
        <authorList>
            <person name="Goeker M."/>
        </authorList>
    </citation>
    <scope>NUCLEOTIDE SEQUENCE [LARGE SCALE GENOMIC DNA]</scope>
    <source>
        <strain evidence="22 23">DSM 104969</strain>
    </source>
</reference>
<feature type="active site" description="Proton acceptor" evidence="19">
    <location>
        <position position="176"/>
    </location>
</feature>
<proteinExistence type="inferred from homology"/>
<keyword evidence="17" id="KW-0998">Cell outer membrane</keyword>
<evidence type="ECO:0000256" key="21">
    <source>
        <dbReference type="SAM" id="SignalP"/>
    </source>
</evidence>
<dbReference type="GO" id="GO:0046872">
    <property type="term" value="F:metal ion binding"/>
    <property type="evidence" value="ECO:0007669"/>
    <property type="project" value="UniProtKB-KW"/>
</dbReference>
<evidence type="ECO:0000256" key="16">
    <source>
        <dbReference type="ARBA" id="ARBA00023136"/>
    </source>
</evidence>
<keyword evidence="15" id="KW-0443">Lipid metabolism</keyword>
<keyword evidence="16" id="KW-0472">Membrane</keyword>
<evidence type="ECO:0000256" key="19">
    <source>
        <dbReference type="PIRSR" id="PIRSR603187-1"/>
    </source>
</evidence>
<dbReference type="PANTHER" id="PTHR40457">
    <property type="entry name" value="PHOSPHOLIPASE A1"/>
    <property type="match status" value="1"/>
</dbReference>
<dbReference type="RefSeq" id="WP_183308566.1">
    <property type="nucleotide sequence ID" value="NZ_JACIEP010000016.1"/>
</dbReference>
<evidence type="ECO:0000256" key="3">
    <source>
        <dbReference type="ARBA" id="ARBA00004571"/>
    </source>
</evidence>
<keyword evidence="11 21" id="KW-0732">Signal</keyword>
<comment type="catalytic activity">
    <reaction evidence="2">
        <text>a 1,2-diacyl-sn-glycero-3-phosphocholine + H2O = a 1-acyl-sn-glycero-3-phosphocholine + a fatty acid + H(+)</text>
        <dbReference type="Rhea" id="RHEA:15801"/>
        <dbReference type="ChEBI" id="CHEBI:15377"/>
        <dbReference type="ChEBI" id="CHEBI:15378"/>
        <dbReference type="ChEBI" id="CHEBI:28868"/>
        <dbReference type="ChEBI" id="CHEBI:57643"/>
        <dbReference type="ChEBI" id="CHEBI:58168"/>
        <dbReference type="EC" id="3.1.1.4"/>
    </reaction>
</comment>
<evidence type="ECO:0000313" key="23">
    <source>
        <dbReference type="Proteomes" id="UP000555103"/>
    </source>
</evidence>
<keyword evidence="12 22" id="KW-0378">Hydrolase</keyword>
<dbReference type="Pfam" id="PF02253">
    <property type="entry name" value="PLA1"/>
    <property type="match status" value="1"/>
</dbReference>
<feature type="binding site" description="in dimeric form" evidence="20">
    <location>
        <position position="142"/>
    </location>
    <ligand>
        <name>Ca(2+)</name>
        <dbReference type="ChEBI" id="CHEBI:29108"/>
        <label>1</label>
    </ligand>
</feature>
<dbReference type="EC" id="3.1.1.32" evidence="6"/>
<feature type="chain" id="PRO_5032712009" description="Phosphatidylcholine 1-acylhydrolase" evidence="21">
    <location>
        <begin position="20"/>
        <end position="313"/>
    </location>
</feature>
<feature type="active site" description="Nucleophile" evidence="19">
    <location>
        <position position="178"/>
    </location>
</feature>
<dbReference type="PRINTS" id="PR01486">
    <property type="entry name" value="PHPHLIPASEA1"/>
</dbReference>
<comment type="similarity">
    <text evidence="4">Belongs to the phospholipase A1 family.</text>
</comment>
<keyword evidence="8" id="KW-1134">Transmembrane beta strand</keyword>
<evidence type="ECO:0000256" key="2">
    <source>
        <dbReference type="ARBA" id="ARBA00001604"/>
    </source>
</evidence>
<dbReference type="PANTHER" id="PTHR40457:SF1">
    <property type="entry name" value="PHOSPHOLIPASE A1"/>
    <property type="match status" value="1"/>
</dbReference>
<evidence type="ECO:0000256" key="13">
    <source>
        <dbReference type="ARBA" id="ARBA00022837"/>
    </source>
</evidence>
<sequence>MRFFYFFVLCLLTLTPAFAQNETTQDPVNTEKQNKDTTDGKIRTFIDHQADAIVGSMFGASKQLSNADSIINRFDALPSFGIYKDNYFIVGTDLFHKPNDWNSDAKFQVSIRQRLTNSTLPFKTYFFLTYTQKAFWNVFQDSFPFRDLNFNPTLGLGRAVVRHNRFLGTVMLQFEHESNGKDGDASRSWNKISFGTNLMFNDRWTFHAKAWIPIVDGTNNKDIVHYSGWGSFGMEYSSPKRKYNASLFINKRGGVNLNANIVANFSVRLFSDDSQYLFLEYYNGYGESMLDYKQYRQRLRLGIVIKPDFLSIY</sequence>
<dbReference type="GO" id="GO:0008970">
    <property type="term" value="F:phospholipase A1 activity"/>
    <property type="evidence" value="ECO:0007669"/>
    <property type="project" value="UniProtKB-EC"/>
</dbReference>
<dbReference type="EMBL" id="JACIEP010000016">
    <property type="protein sequence ID" value="MBB4037738.1"/>
    <property type="molecule type" value="Genomic_DNA"/>
</dbReference>
<evidence type="ECO:0000256" key="20">
    <source>
        <dbReference type="PIRSR" id="PIRSR603187-2"/>
    </source>
</evidence>
<keyword evidence="9" id="KW-0812">Transmembrane</keyword>
<keyword evidence="23" id="KW-1185">Reference proteome</keyword>
<dbReference type="EC" id="3.1.1.4" evidence="7"/>
<gene>
    <name evidence="22" type="ORF">GGR21_003659</name>
</gene>
<evidence type="ECO:0000256" key="12">
    <source>
        <dbReference type="ARBA" id="ARBA00022801"/>
    </source>
</evidence>
<evidence type="ECO:0000256" key="15">
    <source>
        <dbReference type="ARBA" id="ARBA00023098"/>
    </source>
</evidence>
<evidence type="ECO:0000313" key="22">
    <source>
        <dbReference type="EMBL" id="MBB4037738.1"/>
    </source>
</evidence>
<comment type="subunit">
    <text evidence="5">Homodimer; dimerization is reversible, and the dimeric form is the active one.</text>
</comment>
<evidence type="ECO:0000256" key="14">
    <source>
        <dbReference type="ARBA" id="ARBA00022963"/>
    </source>
</evidence>
<feature type="signal peptide" evidence="21">
    <location>
        <begin position="1"/>
        <end position="19"/>
    </location>
</feature>
<evidence type="ECO:0000256" key="5">
    <source>
        <dbReference type="ARBA" id="ARBA00011702"/>
    </source>
</evidence>
<dbReference type="InterPro" id="IPR003187">
    <property type="entry name" value="PLipase_A1"/>
</dbReference>
<comment type="catalytic activity">
    <reaction evidence="1">
        <text>a 1,2-diacyl-sn-glycero-3-phosphocholine + H2O = a 2-acyl-sn-glycero-3-phosphocholine + a fatty acid + H(+)</text>
        <dbReference type="Rhea" id="RHEA:18689"/>
        <dbReference type="ChEBI" id="CHEBI:15377"/>
        <dbReference type="ChEBI" id="CHEBI:15378"/>
        <dbReference type="ChEBI" id="CHEBI:28868"/>
        <dbReference type="ChEBI" id="CHEBI:57643"/>
        <dbReference type="ChEBI" id="CHEBI:57875"/>
        <dbReference type="EC" id="3.1.1.32"/>
    </reaction>
</comment>
<evidence type="ECO:0000256" key="6">
    <source>
        <dbReference type="ARBA" id="ARBA00013179"/>
    </source>
</evidence>
<keyword evidence="10 20" id="KW-0479">Metal-binding</keyword>
<keyword evidence="13 20" id="KW-0106">Calcium</keyword>
<organism evidence="22 23">
    <name type="scientific">Dysgonomonas hofstadii</name>
    <dbReference type="NCBI Taxonomy" id="637886"/>
    <lineage>
        <taxon>Bacteria</taxon>
        <taxon>Pseudomonadati</taxon>
        <taxon>Bacteroidota</taxon>
        <taxon>Bacteroidia</taxon>
        <taxon>Bacteroidales</taxon>
        <taxon>Dysgonomonadaceae</taxon>
        <taxon>Dysgonomonas</taxon>
    </lineage>
</organism>
<dbReference type="GO" id="GO:0004623">
    <property type="term" value="F:phospholipase A2 activity"/>
    <property type="evidence" value="ECO:0007669"/>
    <property type="project" value="UniProtKB-EC"/>
</dbReference>
<comment type="cofactor">
    <cofactor evidence="20">
        <name>Ca(2+)</name>
        <dbReference type="ChEBI" id="CHEBI:29108"/>
    </cofactor>
    <text evidence="20">Binds 1 Ca(2+) ion per monomer.</text>
</comment>
<evidence type="ECO:0000256" key="9">
    <source>
        <dbReference type="ARBA" id="ARBA00022692"/>
    </source>
</evidence>
<evidence type="ECO:0000256" key="18">
    <source>
        <dbReference type="ARBA" id="ARBA00032375"/>
    </source>
</evidence>
<feature type="binding site" description="in dimeric form" evidence="20">
    <location>
        <position position="186"/>
    </location>
    <ligand>
        <name>Ca(2+)</name>
        <dbReference type="ChEBI" id="CHEBI:29108"/>
        <label>1</label>
    </ligand>
</feature>
<evidence type="ECO:0000256" key="10">
    <source>
        <dbReference type="ARBA" id="ARBA00022723"/>
    </source>
</evidence>
<evidence type="ECO:0000256" key="1">
    <source>
        <dbReference type="ARBA" id="ARBA00000111"/>
    </source>
</evidence>